<gene>
    <name evidence="1" type="ORF">FB474_2808</name>
</gene>
<keyword evidence="2" id="KW-1185">Reference proteome</keyword>
<comment type="caution">
    <text evidence="1">The sequence shown here is derived from an EMBL/GenBank/DDBJ whole genome shotgun (WGS) entry which is preliminary data.</text>
</comment>
<protein>
    <submittedName>
        <fullName evidence="1">Uncharacterized protein</fullName>
    </submittedName>
</protein>
<dbReference type="Proteomes" id="UP000319514">
    <property type="component" value="Unassembled WGS sequence"/>
</dbReference>
<name>A0A542ZMA0_9MICO</name>
<sequence>MCPQVSHRWCEVSQRIGAPQLSQGASPPMVGWHCGPGVRAGEEAASVTPSRYRRVAPVRGCPARRHLS</sequence>
<dbReference type="AlphaFoldDB" id="A0A542ZMA0"/>
<evidence type="ECO:0000313" key="2">
    <source>
        <dbReference type="Proteomes" id="UP000319514"/>
    </source>
</evidence>
<dbReference type="EMBL" id="VFOQ01000001">
    <property type="protein sequence ID" value="TQL61399.1"/>
    <property type="molecule type" value="Genomic_DNA"/>
</dbReference>
<evidence type="ECO:0000313" key="1">
    <source>
        <dbReference type="EMBL" id="TQL61399.1"/>
    </source>
</evidence>
<accession>A0A542ZMA0</accession>
<reference evidence="1 2" key="1">
    <citation type="submission" date="2019-06" db="EMBL/GenBank/DDBJ databases">
        <title>Sequencing the genomes of 1000 actinobacteria strains.</title>
        <authorList>
            <person name="Klenk H.-P."/>
        </authorList>
    </citation>
    <scope>NUCLEOTIDE SEQUENCE [LARGE SCALE GENOMIC DNA]</scope>
    <source>
        <strain evidence="1 2">DSM 18082</strain>
    </source>
</reference>
<organism evidence="1 2">
    <name type="scientific">Oryzihumus leptocrescens</name>
    <dbReference type="NCBI Taxonomy" id="297536"/>
    <lineage>
        <taxon>Bacteria</taxon>
        <taxon>Bacillati</taxon>
        <taxon>Actinomycetota</taxon>
        <taxon>Actinomycetes</taxon>
        <taxon>Micrococcales</taxon>
        <taxon>Intrasporangiaceae</taxon>
        <taxon>Oryzihumus</taxon>
    </lineage>
</organism>
<proteinExistence type="predicted"/>